<evidence type="ECO:0000313" key="1">
    <source>
        <dbReference type="EMBL" id="KYG74016.1"/>
    </source>
</evidence>
<dbReference type="InterPro" id="IPR025348">
    <property type="entry name" value="DUF4252"/>
</dbReference>
<proteinExistence type="predicted"/>
<dbReference type="STRING" id="333140.AWW68_15255"/>
<dbReference type="OrthoDB" id="979601at2"/>
<dbReference type="RefSeq" id="WP_068223294.1">
    <property type="nucleotide sequence ID" value="NZ_CP139724.1"/>
</dbReference>
<protein>
    <recommendedName>
        <fullName evidence="3">DUF4252 domain-containing protein</fullName>
    </recommendedName>
</protein>
<dbReference type="Proteomes" id="UP000075606">
    <property type="component" value="Unassembled WGS sequence"/>
</dbReference>
<gene>
    <name evidence="1" type="ORF">AWW68_15255</name>
</gene>
<keyword evidence="2" id="KW-1185">Reference proteome</keyword>
<dbReference type="Pfam" id="PF14060">
    <property type="entry name" value="DUF4252"/>
    <property type="match status" value="1"/>
</dbReference>
<reference evidence="1 2" key="1">
    <citation type="submission" date="2016-01" db="EMBL/GenBank/DDBJ databases">
        <title>Genome sequencing of Roseivirga spongicola UST030701-084.</title>
        <authorList>
            <person name="Selvaratnam C."/>
            <person name="Thevarajoo S."/>
            <person name="Goh K.M."/>
            <person name="Ee R."/>
            <person name="Chan K.-G."/>
            <person name="Chong C.S."/>
        </authorList>
    </citation>
    <scope>NUCLEOTIDE SEQUENCE [LARGE SCALE GENOMIC DNA]</scope>
    <source>
        <strain evidence="1 2">UST030701-084</strain>
    </source>
</reference>
<dbReference type="AlphaFoldDB" id="A0A150X5P6"/>
<sequence length="177" mass="20234">MKKLLVLVIFCSLAYSVNGQSRSVERFRKEHQPSLKMFFYKSTLKMYARLQMGLQQEFSSDLDEMPQISEMINGIEKIKFFNYEGSEIPESQLFTQLSEDIHAEGYEDLITARMEGNNMTVMMKEKGDKPEGFVVFIQSSTGYSILDIEGYPDVNKILELSQFVGSAGGMSLVETFR</sequence>
<organism evidence="1 2">
    <name type="scientific">Roseivirga spongicola</name>
    <dbReference type="NCBI Taxonomy" id="333140"/>
    <lineage>
        <taxon>Bacteria</taxon>
        <taxon>Pseudomonadati</taxon>
        <taxon>Bacteroidota</taxon>
        <taxon>Cytophagia</taxon>
        <taxon>Cytophagales</taxon>
        <taxon>Roseivirgaceae</taxon>
        <taxon>Roseivirga</taxon>
    </lineage>
</organism>
<dbReference type="EMBL" id="LRPC01000028">
    <property type="protein sequence ID" value="KYG74016.1"/>
    <property type="molecule type" value="Genomic_DNA"/>
</dbReference>
<name>A0A150X5P6_9BACT</name>
<accession>A0A150X5P6</accession>
<comment type="caution">
    <text evidence="1">The sequence shown here is derived from an EMBL/GenBank/DDBJ whole genome shotgun (WGS) entry which is preliminary data.</text>
</comment>
<evidence type="ECO:0000313" key="2">
    <source>
        <dbReference type="Proteomes" id="UP000075606"/>
    </source>
</evidence>
<evidence type="ECO:0008006" key="3">
    <source>
        <dbReference type="Google" id="ProtNLM"/>
    </source>
</evidence>